<dbReference type="AlphaFoldDB" id="A0A432GEV1"/>
<gene>
    <name evidence="1" type="ORF">DSY94_10690</name>
</gene>
<reference evidence="1 2" key="1">
    <citation type="submission" date="2018-06" db="EMBL/GenBank/DDBJ databases">
        <title>Combined omics and stable isotope probing to characterize newly discovered Mariana Back-Arc vent microbial communities.</title>
        <authorList>
            <person name="Trembath-Reichert E."/>
            <person name="Huber J.A."/>
        </authorList>
    </citation>
    <scope>NUCLEOTIDE SEQUENCE [LARGE SCALE GENOMIC DNA]</scope>
    <source>
        <strain evidence="1">MAG 24</strain>
    </source>
</reference>
<name>A0A432GEV1_9DELT</name>
<proteinExistence type="predicted"/>
<accession>A0A432GEV1</accession>
<feature type="non-terminal residue" evidence="1">
    <location>
        <position position="40"/>
    </location>
</feature>
<protein>
    <submittedName>
        <fullName evidence="1">RNA pyrophosphohydrolase</fullName>
    </submittedName>
</protein>
<dbReference type="Proteomes" id="UP000287176">
    <property type="component" value="Unassembled WGS sequence"/>
</dbReference>
<comment type="caution">
    <text evidence="1">The sequence shown here is derived from an EMBL/GenBank/DDBJ whole genome shotgun (WGS) entry which is preliminary data.</text>
</comment>
<evidence type="ECO:0000313" key="1">
    <source>
        <dbReference type="EMBL" id="RTZ82284.1"/>
    </source>
</evidence>
<evidence type="ECO:0000313" key="2">
    <source>
        <dbReference type="Proteomes" id="UP000287176"/>
    </source>
</evidence>
<dbReference type="EMBL" id="QNZI01000280">
    <property type="protein sequence ID" value="RTZ82284.1"/>
    <property type="molecule type" value="Genomic_DNA"/>
</dbReference>
<organism evidence="1 2">
    <name type="scientific">SAR324 cluster bacterium</name>
    <dbReference type="NCBI Taxonomy" id="2024889"/>
    <lineage>
        <taxon>Bacteria</taxon>
        <taxon>Deltaproteobacteria</taxon>
        <taxon>SAR324 cluster</taxon>
    </lineage>
</organism>
<sequence>MTAKSFRPNVAAVIMHPSNKKVLMFRRIAKRNEKSELLTD</sequence>
<dbReference type="GO" id="GO:0016787">
    <property type="term" value="F:hydrolase activity"/>
    <property type="evidence" value="ECO:0007669"/>
    <property type="project" value="UniProtKB-KW"/>
</dbReference>
<keyword evidence="1" id="KW-0378">Hydrolase</keyword>